<evidence type="ECO:0000313" key="3">
    <source>
        <dbReference type="RefSeq" id="XP_050559525.1"/>
    </source>
</evidence>
<name>A0A9R0E6D2_SPOFR</name>
<evidence type="ECO:0000256" key="1">
    <source>
        <dbReference type="SAM" id="MobiDB-lite"/>
    </source>
</evidence>
<feature type="region of interest" description="Disordered" evidence="1">
    <location>
        <begin position="143"/>
        <end position="182"/>
    </location>
</feature>
<feature type="compositionally biased region" description="Basic residues" evidence="1">
    <location>
        <begin position="464"/>
        <end position="476"/>
    </location>
</feature>
<organism evidence="2 3">
    <name type="scientific">Spodoptera frugiperda</name>
    <name type="common">Fall armyworm</name>
    <dbReference type="NCBI Taxonomy" id="7108"/>
    <lineage>
        <taxon>Eukaryota</taxon>
        <taxon>Metazoa</taxon>
        <taxon>Ecdysozoa</taxon>
        <taxon>Arthropoda</taxon>
        <taxon>Hexapoda</taxon>
        <taxon>Insecta</taxon>
        <taxon>Pterygota</taxon>
        <taxon>Neoptera</taxon>
        <taxon>Endopterygota</taxon>
        <taxon>Lepidoptera</taxon>
        <taxon>Glossata</taxon>
        <taxon>Ditrysia</taxon>
        <taxon>Noctuoidea</taxon>
        <taxon>Noctuidae</taxon>
        <taxon>Amphipyrinae</taxon>
        <taxon>Spodoptera</taxon>
    </lineage>
</organism>
<keyword evidence="2" id="KW-1185">Reference proteome</keyword>
<evidence type="ECO:0000313" key="2">
    <source>
        <dbReference type="Proteomes" id="UP000829999"/>
    </source>
</evidence>
<feature type="region of interest" description="Disordered" evidence="1">
    <location>
        <begin position="461"/>
        <end position="492"/>
    </location>
</feature>
<dbReference type="OrthoDB" id="10049726at2759"/>
<proteinExistence type="predicted"/>
<dbReference type="GeneID" id="118278943"/>
<protein>
    <submittedName>
        <fullName evidence="3">Uncharacterized protein LOC118278943 isoform X1</fullName>
    </submittedName>
</protein>
<reference evidence="3" key="1">
    <citation type="submission" date="2025-08" db="UniProtKB">
        <authorList>
            <consortium name="RefSeq"/>
        </authorList>
    </citation>
    <scope>IDENTIFICATION</scope>
    <source>
        <tissue evidence="3">Whole larval tissue</tissue>
    </source>
</reference>
<dbReference type="Proteomes" id="UP000829999">
    <property type="component" value="Chromosome 24"/>
</dbReference>
<dbReference type="AlphaFoldDB" id="A0A9R0E6D2"/>
<dbReference type="RefSeq" id="XP_050559525.1">
    <property type="nucleotide sequence ID" value="XM_050703568.1"/>
</dbReference>
<sequence>MKCVNCGLAIQRLQRHLVSSLSARHQSRLSCWLSNAQTQLPLDALICQPCFLLLDTEAGEHERLLGHTMVCVGCGKSVRKIRHHNVNMECPLLAVLISQNTYYVPSRNNYVCHMCWMRANRLAVVDSTCDMQELASDNMQDLASNNNAAAPPDVQETSRHERRVSSPEEYFHTQDSSSDSLIDDPPIEDLKNYHQHKLINQEPRLKPTASFRRVTPNKSVNSPALLKLLLQDTSTTNKQLKSKYEDTIMPSTSSYSTLPMTSEEKHEASADKIRCPKCSTEIETKQYVQLPLDALICQPCFLLLDTEAGEHERLLGHTMVCVGCGKSVRRIKQYHNVNMECPLLAVLISQNTYYVPSRNNYVCHMCWIRANRQAVVDSTHDMQELASDNMQDLASNNNAAAPPDVQEDRVNAILVNVYKYFATEGTELSPSQLRERTALCTGASEADVECALVLHQEVSATQKPLRKPPRKRRKKESKSPPPIQEEEPYIERETLIVTVDPKAGDANSEINPLAIKEEQPSSPITCEQDASLCEPQQSGLKPEDMAKVFVKTEPTEEPNS</sequence>
<accession>A0A9R0E6D2</accession>
<feature type="compositionally biased region" description="Basic and acidic residues" evidence="1">
    <location>
        <begin position="156"/>
        <end position="172"/>
    </location>
</feature>
<gene>
    <name evidence="3" type="primary">LOC118278943</name>
</gene>